<reference evidence="1 2" key="1">
    <citation type="submission" date="2015-10" db="EMBL/GenBank/DDBJ databases">
        <title>Draft genomes sequences of Candida glabrata isolates 1A, 1B, 2A, 2B, 3A and 3B.</title>
        <authorList>
            <person name="Haavelsrud O.E."/>
            <person name="Gaustad P."/>
        </authorList>
    </citation>
    <scope>NUCLEOTIDE SEQUENCE [LARGE SCALE GENOMIC DNA]</scope>
    <source>
        <strain evidence="1">910700640</strain>
    </source>
</reference>
<dbReference type="GO" id="GO:0030437">
    <property type="term" value="P:ascospore formation"/>
    <property type="evidence" value="ECO:0007669"/>
    <property type="project" value="EnsemblFungi"/>
</dbReference>
<protein>
    <submittedName>
        <fullName evidence="1">Sporulation-specific protein</fullName>
    </submittedName>
</protein>
<evidence type="ECO:0000313" key="2">
    <source>
        <dbReference type="Proteomes" id="UP000054886"/>
    </source>
</evidence>
<sequence length="167" mass="18999">MIAKENANTVLECFKMNFMNANISSNKQKGYRKYSSSSRQRFLEFNNVLSPRIKSRASVKKKTHVARFLSRQRKNKKPTPVEPEELEGPTLLRFGQLAGGRDERATRCPLRGIKHGLHINPDLHCSCGSFSIKPSPLQQSQKQTKEKDCSMAHMSKPSHIATKLYLI</sequence>
<dbReference type="OrthoDB" id="4048767at2759"/>
<dbReference type="AlphaFoldDB" id="A0A0W0C737"/>
<proteinExistence type="predicted"/>
<organism evidence="1 2">
    <name type="scientific">Candida glabrata</name>
    <name type="common">Yeast</name>
    <name type="synonym">Torulopsis glabrata</name>
    <dbReference type="NCBI Taxonomy" id="5478"/>
    <lineage>
        <taxon>Eukaryota</taxon>
        <taxon>Fungi</taxon>
        <taxon>Dikarya</taxon>
        <taxon>Ascomycota</taxon>
        <taxon>Saccharomycotina</taxon>
        <taxon>Saccharomycetes</taxon>
        <taxon>Saccharomycetales</taxon>
        <taxon>Saccharomycetaceae</taxon>
        <taxon>Nakaseomyces</taxon>
    </lineage>
</organism>
<comment type="caution">
    <text evidence="1">The sequence shown here is derived from an EMBL/GenBank/DDBJ whole genome shotgun (WGS) entry which is preliminary data.</text>
</comment>
<dbReference type="Proteomes" id="UP000054886">
    <property type="component" value="Unassembled WGS sequence"/>
</dbReference>
<dbReference type="VEuPathDB" id="FungiDB:GWK60_G03399"/>
<dbReference type="VEuPathDB" id="FungiDB:CAGL0G03531g"/>
<dbReference type="VEuPathDB" id="FungiDB:B1J91_G03531g"/>
<gene>
    <name evidence="1" type="ORF">AO440_001632</name>
</gene>
<dbReference type="VEuPathDB" id="FungiDB:GVI51_G03399"/>
<evidence type="ECO:0000313" key="1">
    <source>
        <dbReference type="EMBL" id="KTB07648.1"/>
    </source>
</evidence>
<name>A0A0W0C737_CANGB</name>
<dbReference type="EMBL" id="LLZZ01000107">
    <property type="protein sequence ID" value="KTB07648.1"/>
    <property type="molecule type" value="Genomic_DNA"/>
</dbReference>
<accession>A0A0W0C737</accession>
<dbReference type="VEuPathDB" id="FungiDB:GW608_G03399"/>